<dbReference type="RefSeq" id="XP_056037622.1">
    <property type="nucleotide sequence ID" value="XM_056182420.1"/>
</dbReference>
<dbReference type="GO" id="GO:0005739">
    <property type="term" value="C:mitochondrion"/>
    <property type="evidence" value="ECO:0007669"/>
    <property type="project" value="UniProtKB-SubCell"/>
</dbReference>
<gene>
    <name evidence="9" type="primary">mrpl28</name>
    <name evidence="9" type="ORF">SOMG_03631</name>
</gene>
<dbReference type="PANTHER" id="PTHR39150">
    <property type="entry name" value="54S RIBOSOMAL PROTEIN L28, MITOCHONDRIAL"/>
    <property type="match status" value="1"/>
</dbReference>
<dbReference type="GO" id="GO:0005840">
    <property type="term" value="C:ribosome"/>
    <property type="evidence" value="ECO:0007669"/>
    <property type="project" value="UniProtKB-KW"/>
</dbReference>
<reference evidence="9 10" key="1">
    <citation type="journal article" date="2023" name="G3 (Bethesda)">
        <title>A high-quality reference genome for the fission yeast Schizosaccharomyces osmophilus.</title>
        <authorList>
            <person name="Jia G.S."/>
            <person name="Zhang W.C."/>
            <person name="Liang Y."/>
            <person name="Liu X.H."/>
            <person name="Rhind N."/>
            <person name="Pidoux A."/>
            <person name="Brysch-Herzberg M."/>
            <person name="Du L.L."/>
        </authorList>
    </citation>
    <scope>NUCLEOTIDE SEQUENCE [LARGE SCALE GENOMIC DNA]</scope>
    <source>
        <strain evidence="9 10">CBS 15793</strain>
    </source>
</reference>
<comment type="similarity">
    <text evidence="2">Belongs to the mitochondrion-specific ribosomal protein mL40 family.</text>
</comment>
<protein>
    <recommendedName>
        <fullName evidence="7">Large ribosomal subunit protein mL40</fullName>
    </recommendedName>
</protein>
<dbReference type="EMBL" id="CP115612">
    <property type="protein sequence ID" value="WBW73379.1"/>
    <property type="molecule type" value="Genomic_DNA"/>
</dbReference>
<keyword evidence="6" id="KW-0687">Ribonucleoprotein</keyword>
<organism evidence="9 10">
    <name type="scientific">Schizosaccharomyces osmophilus</name>
    <dbReference type="NCBI Taxonomy" id="2545709"/>
    <lineage>
        <taxon>Eukaryota</taxon>
        <taxon>Fungi</taxon>
        <taxon>Dikarya</taxon>
        <taxon>Ascomycota</taxon>
        <taxon>Taphrinomycotina</taxon>
        <taxon>Schizosaccharomycetes</taxon>
        <taxon>Schizosaccharomycetales</taxon>
        <taxon>Schizosaccharomycetaceae</taxon>
        <taxon>Schizosaccharomyces</taxon>
    </lineage>
</organism>
<evidence type="ECO:0000256" key="8">
    <source>
        <dbReference type="SAM" id="MobiDB-lite"/>
    </source>
</evidence>
<evidence type="ECO:0000256" key="7">
    <source>
        <dbReference type="ARBA" id="ARBA00035192"/>
    </source>
</evidence>
<proteinExistence type="inferred from homology"/>
<evidence type="ECO:0000313" key="9">
    <source>
        <dbReference type="EMBL" id="WBW73379.1"/>
    </source>
</evidence>
<comment type="subcellular location">
    <subcellularLocation>
        <location evidence="1">Mitochondrion</location>
    </subcellularLocation>
</comment>
<dbReference type="GeneID" id="80877109"/>
<keyword evidence="10" id="KW-1185">Reference proteome</keyword>
<dbReference type="GO" id="GO:1990904">
    <property type="term" value="C:ribonucleoprotein complex"/>
    <property type="evidence" value="ECO:0007669"/>
    <property type="project" value="UniProtKB-KW"/>
</dbReference>
<evidence type="ECO:0000313" key="10">
    <source>
        <dbReference type="Proteomes" id="UP001212411"/>
    </source>
</evidence>
<dbReference type="Pfam" id="PF09812">
    <property type="entry name" value="MRP-L28"/>
    <property type="match status" value="1"/>
</dbReference>
<dbReference type="Proteomes" id="UP001212411">
    <property type="component" value="Chromosome 2"/>
</dbReference>
<evidence type="ECO:0000256" key="4">
    <source>
        <dbReference type="ARBA" id="ARBA00022980"/>
    </source>
</evidence>
<name>A0AAE9WBV0_9SCHI</name>
<evidence type="ECO:0000256" key="6">
    <source>
        <dbReference type="ARBA" id="ARBA00023274"/>
    </source>
</evidence>
<keyword evidence="5" id="KW-0496">Mitochondrion</keyword>
<dbReference type="AlphaFoldDB" id="A0AAE9WBV0"/>
<evidence type="ECO:0000256" key="2">
    <source>
        <dbReference type="ARBA" id="ARBA00009360"/>
    </source>
</evidence>
<dbReference type="KEGG" id="som:SOMG_03631"/>
<keyword evidence="4 9" id="KW-0689">Ribosomal protein</keyword>
<dbReference type="PANTHER" id="PTHR39150:SF1">
    <property type="entry name" value="LARGE RIBOSOMAL SUBUNIT PROTEIN ML40"/>
    <property type="match status" value="1"/>
</dbReference>
<feature type="region of interest" description="Disordered" evidence="8">
    <location>
        <begin position="102"/>
        <end position="125"/>
    </location>
</feature>
<dbReference type="InterPro" id="IPR042831">
    <property type="entry name" value="Ribosomal_mL40_fung"/>
</dbReference>
<sequence length="125" mass="14436">MKSTLRLLAKATKASKKTGPSVRDESVQLLRSALYEIPNENALHMDKESWKKHEIINRAWGIHQSRKQKELKCSYEKQFQAMQEACEELRLTSESLFNASMTGSKSRRFPIQTRIPTDTPPRIMS</sequence>
<dbReference type="InterPro" id="IPR019192">
    <property type="entry name" value="Ribosomal_mL40"/>
</dbReference>
<evidence type="ECO:0000256" key="5">
    <source>
        <dbReference type="ARBA" id="ARBA00023128"/>
    </source>
</evidence>
<dbReference type="GO" id="GO:0032543">
    <property type="term" value="P:mitochondrial translation"/>
    <property type="evidence" value="ECO:0007669"/>
    <property type="project" value="InterPro"/>
</dbReference>
<dbReference type="Gene3D" id="6.10.250.3440">
    <property type="match status" value="1"/>
</dbReference>
<dbReference type="GO" id="GO:0003735">
    <property type="term" value="F:structural constituent of ribosome"/>
    <property type="evidence" value="ECO:0007669"/>
    <property type="project" value="InterPro"/>
</dbReference>
<accession>A0AAE9WBV0</accession>
<evidence type="ECO:0000256" key="1">
    <source>
        <dbReference type="ARBA" id="ARBA00004173"/>
    </source>
</evidence>
<evidence type="ECO:0000256" key="3">
    <source>
        <dbReference type="ARBA" id="ARBA00022946"/>
    </source>
</evidence>
<keyword evidence="3" id="KW-0809">Transit peptide</keyword>